<dbReference type="GO" id="GO:0008199">
    <property type="term" value="F:ferric iron binding"/>
    <property type="evidence" value="ECO:0007669"/>
    <property type="project" value="InterPro"/>
</dbReference>
<feature type="binding site" evidence="11">
    <location>
        <position position="94"/>
    </location>
    <ligand>
        <name>Fe cation</name>
        <dbReference type="ChEBI" id="CHEBI:24875"/>
        <label>2</label>
    </ligand>
</feature>
<dbReference type="RefSeq" id="WP_033095650.1">
    <property type="nucleotide sequence ID" value="NZ_JQED01000055.1"/>
</dbReference>
<dbReference type="PATRIC" id="fig|28229.4.peg.4113"/>
<dbReference type="OrthoDB" id="9800505at2"/>
<dbReference type="GO" id="GO:0020037">
    <property type="term" value="F:heme binding"/>
    <property type="evidence" value="ECO:0007669"/>
    <property type="project" value="TreeGrafter"/>
</dbReference>
<feature type="binding site" evidence="11">
    <location>
        <position position="128"/>
    </location>
    <ligand>
        <name>Fe cation</name>
        <dbReference type="ChEBI" id="CHEBI:24875"/>
        <label>2</label>
    </ligand>
</feature>
<evidence type="ECO:0000256" key="5">
    <source>
        <dbReference type="ARBA" id="ARBA00022723"/>
    </source>
</evidence>
<comment type="function">
    <text evidence="10">Iron-storage protein, whose ferroxidase center binds Fe(2+), oxidizes it using dioxygen to Fe(3+), and participates in the subsequent Fe(3+) oxide mineral core formation within the central cavity of the BFR protein shell.</text>
</comment>
<comment type="caution">
    <text evidence="14">The sequence shown here is derived from an EMBL/GenBank/DDBJ whole genome shotgun (WGS) entry which is preliminary data.</text>
</comment>
<comment type="catalytic activity">
    <reaction evidence="10">
        <text>4 Fe(2+) + O2 + 4 H(+) = 4 Fe(3+) + 2 H2O</text>
        <dbReference type="Rhea" id="RHEA:11148"/>
        <dbReference type="ChEBI" id="CHEBI:15377"/>
        <dbReference type="ChEBI" id="CHEBI:15378"/>
        <dbReference type="ChEBI" id="CHEBI:15379"/>
        <dbReference type="ChEBI" id="CHEBI:29033"/>
        <dbReference type="ChEBI" id="CHEBI:29034"/>
        <dbReference type="EC" id="1.16.3.1"/>
    </reaction>
</comment>
<evidence type="ECO:0000256" key="1">
    <source>
        <dbReference type="ARBA" id="ARBA00008093"/>
    </source>
</evidence>
<dbReference type="InterPro" id="IPR008331">
    <property type="entry name" value="Ferritin_DPS_dom"/>
</dbReference>
<dbReference type="GO" id="GO:0005829">
    <property type="term" value="C:cytosol"/>
    <property type="evidence" value="ECO:0007669"/>
    <property type="project" value="TreeGrafter"/>
</dbReference>
<evidence type="ECO:0000259" key="13">
    <source>
        <dbReference type="PROSITE" id="PS50905"/>
    </source>
</evidence>
<dbReference type="PANTHER" id="PTHR30295">
    <property type="entry name" value="BACTERIOFERRITIN"/>
    <property type="match status" value="1"/>
</dbReference>
<sequence>MKGNPKVIASLNGLLHNELAAIDQYFTHSRMYQDWGLDKLFEQLDHEMQEEITHADALIKRILFLEGTPNLTDRRDLIIGDDVPSMLANDLTLEMEVVAALKASITLCESEGDFISREMLEKLLEDTEEDHVYWLEKQLGLINKIGLQNYIQSHMGQHLPG</sequence>
<keyword evidence="4" id="KW-0410">Iron transport</keyword>
<dbReference type="InterPro" id="IPR009078">
    <property type="entry name" value="Ferritin-like_SF"/>
</dbReference>
<reference evidence="14 15" key="1">
    <citation type="submission" date="2014-08" db="EMBL/GenBank/DDBJ databases">
        <title>Genomic and Phenotypic Diversity of Colwellia psychrerythraea strains from Disparate Marine Basins.</title>
        <authorList>
            <person name="Techtmann S.M."/>
            <person name="Stelling S.C."/>
            <person name="Utturkar S.M."/>
            <person name="Alshibli N."/>
            <person name="Harris A."/>
            <person name="Brown S.D."/>
            <person name="Hazen T.C."/>
        </authorList>
    </citation>
    <scope>NUCLEOTIDE SEQUENCE [LARGE SCALE GENOMIC DNA]</scope>
    <source>
        <strain evidence="14 15">ND2E</strain>
    </source>
</reference>
<dbReference type="EMBL" id="JQED01000055">
    <property type="protein sequence ID" value="KGJ87223.1"/>
    <property type="molecule type" value="Genomic_DNA"/>
</dbReference>
<keyword evidence="12" id="KW-0349">Heme</keyword>
<dbReference type="InterPro" id="IPR002024">
    <property type="entry name" value="Bacterioferritin"/>
</dbReference>
<dbReference type="GO" id="GO:0006879">
    <property type="term" value="P:intracellular iron ion homeostasis"/>
    <property type="evidence" value="ECO:0007669"/>
    <property type="project" value="UniProtKB-KW"/>
</dbReference>
<dbReference type="SUPFAM" id="SSF47240">
    <property type="entry name" value="Ferritin-like"/>
    <property type="match status" value="1"/>
</dbReference>
<dbReference type="PROSITE" id="PS00549">
    <property type="entry name" value="BACTERIOFERRITIN"/>
    <property type="match status" value="1"/>
</dbReference>
<dbReference type="Proteomes" id="UP000029843">
    <property type="component" value="Unassembled WGS sequence"/>
</dbReference>
<evidence type="ECO:0000313" key="14">
    <source>
        <dbReference type="EMBL" id="KGJ87223.1"/>
    </source>
</evidence>
<evidence type="ECO:0000256" key="12">
    <source>
        <dbReference type="RuleBase" id="RU000623"/>
    </source>
</evidence>
<organism evidence="14 15">
    <name type="scientific">Colwellia psychrerythraea</name>
    <name type="common">Vibrio psychroerythus</name>
    <dbReference type="NCBI Taxonomy" id="28229"/>
    <lineage>
        <taxon>Bacteria</taxon>
        <taxon>Pseudomonadati</taxon>
        <taxon>Pseudomonadota</taxon>
        <taxon>Gammaproteobacteria</taxon>
        <taxon>Alteromonadales</taxon>
        <taxon>Colwelliaceae</taxon>
        <taxon>Colwellia</taxon>
    </lineage>
</organism>
<keyword evidence="7 10" id="KW-0408">Iron</keyword>
<evidence type="ECO:0000256" key="3">
    <source>
        <dbReference type="ARBA" id="ARBA00022448"/>
    </source>
</evidence>
<dbReference type="GO" id="GO:0004322">
    <property type="term" value="F:ferroxidase activity"/>
    <property type="evidence" value="ECO:0007669"/>
    <property type="project" value="UniProtKB-EC"/>
</dbReference>
<evidence type="ECO:0000256" key="8">
    <source>
        <dbReference type="ARBA" id="ARBA00023065"/>
    </source>
</evidence>
<evidence type="ECO:0000256" key="4">
    <source>
        <dbReference type="ARBA" id="ARBA00022496"/>
    </source>
</evidence>
<keyword evidence="8" id="KW-0406">Ion transport</keyword>
<dbReference type="NCBIfam" id="TIGR00754">
    <property type="entry name" value="bfr"/>
    <property type="match status" value="1"/>
</dbReference>
<evidence type="ECO:0000256" key="11">
    <source>
        <dbReference type="PIRSR" id="PIRSR002560-1"/>
    </source>
</evidence>
<dbReference type="EC" id="1.16.3.1" evidence="10"/>
<dbReference type="FunFam" id="1.20.1260.10:FF:000005">
    <property type="entry name" value="Bacterioferritin"/>
    <property type="match status" value="1"/>
</dbReference>
<proteinExistence type="inferred from homology"/>
<keyword evidence="3" id="KW-0813">Transport</keyword>
<dbReference type="GO" id="GO:0140315">
    <property type="term" value="F:iron ion sequestering activity"/>
    <property type="evidence" value="ECO:0007669"/>
    <property type="project" value="UniProtKB-ARBA"/>
</dbReference>
<feature type="binding site" evidence="11">
    <location>
        <position position="131"/>
    </location>
    <ligand>
        <name>Fe cation</name>
        <dbReference type="ChEBI" id="CHEBI:24875"/>
        <label>2</label>
    </ligand>
</feature>
<evidence type="ECO:0000256" key="2">
    <source>
        <dbReference type="ARBA" id="ARBA00022434"/>
    </source>
</evidence>
<dbReference type="GO" id="GO:0006826">
    <property type="term" value="P:iron ion transport"/>
    <property type="evidence" value="ECO:0007669"/>
    <property type="project" value="UniProtKB-KW"/>
</dbReference>
<dbReference type="Pfam" id="PF00210">
    <property type="entry name" value="Ferritin"/>
    <property type="match status" value="1"/>
</dbReference>
<evidence type="ECO:0000256" key="10">
    <source>
        <dbReference type="PIRNR" id="PIRNR002560"/>
    </source>
</evidence>
<name>A0A099KCC4_COLPS</name>
<feature type="binding site" evidence="11">
    <location>
        <position position="54"/>
    </location>
    <ligand>
        <name>Fe cation</name>
        <dbReference type="ChEBI" id="CHEBI:24875"/>
        <label>1</label>
    </ligand>
</feature>
<comment type="similarity">
    <text evidence="1 10 12">Belongs to the bacterioferritin family.</text>
</comment>
<dbReference type="AlphaFoldDB" id="A0A099KCC4"/>
<keyword evidence="2 10" id="KW-0409">Iron storage</keyword>
<dbReference type="Gene3D" id="1.20.1260.10">
    <property type="match status" value="1"/>
</dbReference>
<keyword evidence="6" id="KW-0560">Oxidoreductase</keyword>
<feature type="binding site" evidence="11">
    <location>
        <position position="50"/>
    </location>
    <ligand>
        <name>Fe cation</name>
        <dbReference type="ChEBI" id="CHEBI:24875"/>
        <label>3</label>
    </ligand>
</feature>
<feature type="binding site" evidence="11">
    <location>
        <position position="51"/>
    </location>
    <ligand>
        <name>Fe cation</name>
        <dbReference type="ChEBI" id="CHEBI:24875"/>
        <label>2</label>
    </ligand>
</feature>
<dbReference type="InterPro" id="IPR012347">
    <property type="entry name" value="Ferritin-like"/>
</dbReference>
<feature type="binding site" evidence="11">
    <location>
        <position position="18"/>
    </location>
    <ligand>
        <name>Fe cation</name>
        <dbReference type="ChEBI" id="CHEBI:24875"/>
        <label>1</label>
    </ligand>
</feature>
<evidence type="ECO:0000256" key="6">
    <source>
        <dbReference type="ARBA" id="ARBA00023002"/>
    </source>
</evidence>
<evidence type="ECO:0000256" key="7">
    <source>
        <dbReference type="ARBA" id="ARBA00023004"/>
    </source>
</evidence>
<feature type="binding site" evidence="11">
    <location>
        <position position="51"/>
    </location>
    <ligand>
        <name>Fe cation</name>
        <dbReference type="ChEBI" id="CHEBI:24875"/>
        <label>1</label>
    </ligand>
</feature>
<feature type="binding site" evidence="11">
    <location>
        <position position="128"/>
    </location>
    <ligand>
        <name>Fe cation</name>
        <dbReference type="ChEBI" id="CHEBI:24875"/>
        <label>1</label>
    </ligand>
</feature>
<accession>A0A099KCC4</accession>
<dbReference type="CDD" id="cd00907">
    <property type="entry name" value="Bacterioferritin"/>
    <property type="match status" value="1"/>
</dbReference>
<dbReference type="PANTHER" id="PTHR30295:SF9">
    <property type="entry name" value="BACTERIOFERRITIN"/>
    <property type="match status" value="1"/>
</dbReference>
<dbReference type="InterPro" id="IPR009040">
    <property type="entry name" value="Ferritin-like_diiron"/>
</dbReference>
<dbReference type="PROSITE" id="PS50905">
    <property type="entry name" value="FERRITIN_LIKE"/>
    <property type="match status" value="1"/>
</dbReference>
<dbReference type="PRINTS" id="PR00601">
    <property type="entry name" value="BACFERRITIN"/>
</dbReference>
<evidence type="ECO:0000256" key="9">
    <source>
        <dbReference type="ARBA" id="ARBA00036243"/>
    </source>
</evidence>
<gene>
    <name evidence="14" type="ORF">ND2E_0630</name>
</gene>
<feature type="domain" description="Ferritin-like diiron" evidence="13">
    <location>
        <begin position="1"/>
        <end position="146"/>
    </location>
</feature>
<evidence type="ECO:0000313" key="15">
    <source>
        <dbReference type="Proteomes" id="UP000029843"/>
    </source>
</evidence>
<dbReference type="PIRSF" id="PIRSF002560">
    <property type="entry name" value="Bacterioferritin"/>
    <property type="match status" value="1"/>
</dbReference>
<protein>
    <recommendedName>
        <fullName evidence="10 12">Bacterioferritin</fullName>
        <ecNumber evidence="10">1.16.3.1</ecNumber>
    </recommendedName>
</protein>
<feature type="binding site" evidence="11">
    <location>
        <position position="46"/>
    </location>
    <ligand>
        <name>Fe cation</name>
        <dbReference type="ChEBI" id="CHEBI:24875"/>
        <label>3</label>
    </ligand>
</feature>
<comment type="catalytic activity">
    <reaction evidence="9">
        <text>Fe(2+)(in) = Fe(2+)(out)</text>
        <dbReference type="Rhea" id="RHEA:28486"/>
        <dbReference type="ChEBI" id="CHEBI:29033"/>
    </reaction>
</comment>
<keyword evidence="5 10" id="KW-0479">Metal-binding</keyword>